<evidence type="ECO:0000256" key="1">
    <source>
        <dbReference type="SAM" id="MobiDB-lite"/>
    </source>
</evidence>
<dbReference type="Proteomes" id="UP000540989">
    <property type="component" value="Unassembled WGS sequence"/>
</dbReference>
<feature type="region of interest" description="Disordered" evidence="1">
    <location>
        <begin position="155"/>
        <end position="185"/>
    </location>
</feature>
<accession>A0A7W7ZIP5</accession>
<proteinExistence type="predicted"/>
<feature type="compositionally biased region" description="Basic and acidic residues" evidence="1">
    <location>
        <begin position="162"/>
        <end position="185"/>
    </location>
</feature>
<organism evidence="2 3">
    <name type="scientific">Granulicella aggregans</name>
    <dbReference type="NCBI Taxonomy" id="474949"/>
    <lineage>
        <taxon>Bacteria</taxon>
        <taxon>Pseudomonadati</taxon>
        <taxon>Acidobacteriota</taxon>
        <taxon>Terriglobia</taxon>
        <taxon>Terriglobales</taxon>
        <taxon>Acidobacteriaceae</taxon>
        <taxon>Granulicella</taxon>
    </lineage>
</organism>
<reference evidence="2 3" key="1">
    <citation type="submission" date="2020-08" db="EMBL/GenBank/DDBJ databases">
        <title>Genomic Encyclopedia of Type Strains, Phase IV (KMG-V): Genome sequencing to study the core and pangenomes of soil and plant-associated prokaryotes.</title>
        <authorList>
            <person name="Whitman W."/>
        </authorList>
    </citation>
    <scope>NUCLEOTIDE SEQUENCE [LARGE SCALE GENOMIC DNA]</scope>
    <source>
        <strain evidence="2 3">M8UP14</strain>
    </source>
</reference>
<sequence length="185" mass="20197">MQLQRTSTKNYALLPPGILIVDPNPISLAARASLLQAADGYSAATGEADTGGFLEDTSVKVAILSESLGQAAAEGWALKIRMSWPNARILILGAAEMILKDSLFDELIDHRCRPEQLLDALFRLRRNRRGPQDVQQGRLGSDSASLARLRFVSPKGLLTESDPSKRAKVSSEDERDVPGDEHLYT</sequence>
<name>A0A7W7ZIP5_9BACT</name>
<comment type="caution">
    <text evidence="2">The sequence shown here is derived from an EMBL/GenBank/DDBJ whole genome shotgun (WGS) entry which is preliminary data.</text>
</comment>
<evidence type="ECO:0000313" key="2">
    <source>
        <dbReference type="EMBL" id="MBB5059921.1"/>
    </source>
</evidence>
<keyword evidence="3" id="KW-1185">Reference proteome</keyword>
<evidence type="ECO:0000313" key="3">
    <source>
        <dbReference type="Proteomes" id="UP000540989"/>
    </source>
</evidence>
<dbReference type="EMBL" id="JACHIP010000008">
    <property type="protein sequence ID" value="MBB5059921.1"/>
    <property type="molecule type" value="Genomic_DNA"/>
</dbReference>
<dbReference type="AlphaFoldDB" id="A0A7W7ZIP5"/>
<gene>
    <name evidence="2" type="ORF">HDF16_004655</name>
</gene>
<protein>
    <recommendedName>
        <fullName evidence="4">Response regulatory domain-containing protein</fullName>
    </recommendedName>
</protein>
<evidence type="ECO:0008006" key="4">
    <source>
        <dbReference type="Google" id="ProtNLM"/>
    </source>
</evidence>